<proteinExistence type="predicted"/>
<organism evidence="1 2">
    <name type="scientific">Phyllosticta citrichinensis</name>
    <dbReference type="NCBI Taxonomy" id="1130410"/>
    <lineage>
        <taxon>Eukaryota</taxon>
        <taxon>Fungi</taxon>
        <taxon>Dikarya</taxon>
        <taxon>Ascomycota</taxon>
        <taxon>Pezizomycotina</taxon>
        <taxon>Dothideomycetes</taxon>
        <taxon>Dothideomycetes incertae sedis</taxon>
        <taxon>Botryosphaeriales</taxon>
        <taxon>Phyllostictaceae</taxon>
        <taxon>Phyllosticta</taxon>
    </lineage>
</organism>
<comment type="caution">
    <text evidence="1">The sequence shown here is derived from an EMBL/GenBank/DDBJ whole genome shotgun (WGS) entry which is preliminary data.</text>
</comment>
<name>A0ABR1XMD7_9PEZI</name>
<reference evidence="1 2" key="1">
    <citation type="journal article" date="2022" name="G3 (Bethesda)">
        <title>Enemy or ally: a genomic approach to elucidate the lifestyle of Phyllosticta citrichinaensis.</title>
        <authorList>
            <person name="Buijs V.A."/>
            <person name="Groenewald J.Z."/>
            <person name="Haridas S."/>
            <person name="LaButti K.M."/>
            <person name="Lipzen A."/>
            <person name="Martin F.M."/>
            <person name="Barry K."/>
            <person name="Grigoriev I.V."/>
            <person name="Crous P.W."/>
            <person name="Seidl M.F."/>
        </authorList>
    </citation>
    <scope>NUCLEOTIDE SEQUENCE [LARGE SCALE GENOMIC DNA]</scope>
    <source>
        <strain evidence="1 2">CBS 129764</strain>
    </source>
</reference>
<sequence>MRARYPISRFQVSPKCFKTPAFACSQCVLSDIVSFASRMSQPVDSGLLPAVTEVNARRPLPGWSDPAVDQSCFPRGGARDWVSRSTHAQLPLPTSMTPQLSLRLQLLITAPQPQPLNQLAALLAAGQLPLLCELERWIRSRSSGPGNNLATAREFIIVGHAQQGLRPKQSAFTTFSPSSMVRVRALTSSTFPTVGRLLLHLRILTGANGAPSLGRLLLAPTTSLSSLDCSLRVVARVTGHRSFAQSSIHQFTCLIYQMGDNNKPGGFTCHDYDKVNCFFNHPIIVVEAENHRNLPAAPGSSSSHTGR</sequence>
<dbReference type="Proteomes" id="UP001456524">
    <property type="component" value="Unassembled WGS sequence"/>
</dbReference>
<keyword evidence="2" id="KW-1185">Reference proteome</keyword>
<gene>
    <name evidence="1" type="ORF">IWX90DRAFT_265116</name>
</gene>
<dbReference type="EMBL" id="JBBWUH010000007">
    <property type="protein sequence ID" value="KAK8161304.1"/>
    <property type="molecule type" value="Genomic_DNA"/>
</dbReference>
<evidence type="ECO:0000313" key="1">
    <source>
        <dbReference type="EMBL" id="KAK8161304.1"/>
    </source>
</evidence>
<evidence type="ECO:0000313" key="2">
    <source>
        <dbReference type="Proteomes" id="UP001456524"/>
    </source>
</evidence>
<protein>
    <submittedName>
        <fullName evidence="1">Uncharacterized protein</fullName>
    </submittedName>
</protein>
<accession>A0ABR1XMD7</accession>